<evidence type="ECO:0000256" key="1">
    <source>
        <dbReference type="SAM" id="Phobius"/>
    </source>
</evidence>
<sequence length="44" mass="5211">MENLNFEQIVNVIAVIAPIINSLISNWNKGRNKRTRKRKRGVRY</sequence>
<keyword evidence="1" id="KW-1133">Transmembrane helix</keyword>
<protein>
    <submittedName>
        <fullName evidence="2">Uncharacterized protein</fullName>
    </submittedName>
</protein>
<organism evidence="2 3">
    <name type="scientific">Chryseobacterium culicis</name>
    <dbReference type="NCBI Taxonomy" id="680127"/>
    <lineage>
        <taxon>Bacteria</taxon>
        <taxon>Pseudomonadati</taxon>
        <taxon>Bacteroidota</taxon>
        <taxon>Flavobacteriia</taxon>
        <taxon>Flavobacteriales</taxon>
        <taxon>Weeksellaceae</taxon>
        <taxon>Chryseobacterium group</taxon>
        <taxon>Chryseobacterium</taxon>
    </lineage>
</organism>
<keyword evidence="1" id="KW-0812">Transmembrane</keyword>
<proteinExistence type="predicted"/>
<evidence type="ECO:0000313" key="3">
    <source>
        <dbReference type="Proteomes" id="UP000198561"/>
    </source>
</evidence>
<accession>A0A1H6H2H1</accession>
<reference evidence="2 3" key="1">
    <citation type="submission" date="2016-10" db="EMBL/GenBank/DDBJ databases">
        <authorList>
            <person name="de Groot N.N."/>
        </authorList>
    </citation>
    <scope>NUCLEOTIDE SEQUENCE [LARGE SCALE GENOMIC DNA]</scope>
    <source>
        <strain evidence="2 3">DSM 23031</strain>
    </source>
</reference>
<evidence type="ECO:0000313" key="2">
    <source>
        <dbReference type="EMBL" id="SEH29889.1"/>
    </source>
</evidence>
<gene>
    <name evidence="2" type="ORF">SAMN05421593_1210</name>
</gene>
<dbReference type="Proteomes" id="UP000198561">
    <property type="component" value="Unassembled WGS sequence"/>
</dbReference>
<name>A0A1H6H2H1_CHRCI</name>
<dbReference type="EMBL" id="FNWQ01000001">
    <property type="protein sequence ID" value="SEH29889.1"/>
    <property type="molecule type" value="Genomic_DNA"/>
</dbReference>
<keyword evidence="1" id="KW-0472">Membrane</keyword>
<dbReference type="AlphaFoldDB" id="A0A1H6H2H1"/>
<feature type="transmembrane region" description="Helical" evidence="1">
    <location>
        <begin position="6"/>
        <end position="28"/>
    </location>
</feature>